<comment type="caution">
    <text evidence="1">The sequence shown here is derived from an EMBL/GenBank/DDBJ whole genome shotgun (WGS) entry which is preliminary data.</text>
</comment>
<evidence type="ECO:0000313" key="1">
    <source>
        <dbReference type="EMBL" id="PIC54540.1"/>
    </source>
</evidence>
<name>A0A2G5VS75_9PELO</name>
<accession>A0A2G5VS75</accession>
<proteinExistence type="predicted"/>
<organism evidence="1 2">
    <name type="scientific">Caenorhabditis nigoni</name>
    <dbReference type="NCBI Taxonomy" id="1611254"/>
    <lineage>
        <taxon>Eukaryota</taxon>
        <taxon>Metazoa</taxon>
        <taxon>Ecdysozoa</taxon>
        <taxon>Nematoda</taxon>
        <taxon>Chromadorea</taxon>
        <taxon>Rhabditida</taxon>
        <taxon>Rhabditina</taxon>
        <taxon>Rhabditomorpha</taxon>
        <taxon>Rhabditoidea</taxon>
        <taxon>Rhabditidae</taxon>
        <taxon>Peloderinae</taxon>
        <taxon>Caenorhabditis</taxon>
    </lineage>
</organism>
<dbReference type="EMBL" id="PDUG01000001">
    <property type="protein sequence ID" value="PIC54540.1"/>
    <property type="molecule type" value="Genomic_DNA"/>
</dbReference>
<sequence>MFILPQSVMVLSNCALPRQITSRPHLLEFVEDVESSYHDLFGIKLTDSNRQCLAYDLHPRRHFNPLYTVIGIAESMKKHHVLKIILIVGQGHSYGIQCHEQDFLKQQLLSIFKESTEFTLTQMENEGRLLLKQITKKTPDEISDLFSNLCPTDFNNNMH</sequence>
<dbReference type="AlphaFoldDB" id="A0A2G5VS75"/>
<reference evidence="2" key="1">
    <citation type="submission" date="2017-10" db="EMBL/GenBank/DDBJ databases">
        <title>Rapid genome shrinkage in a self-fertile nematode reveals novel sperm competition proteins.</title>
        <authorList>
            <person name="Yin D."/>
            <person name="Schwarz E.M."/>
            <person name="Thomas C.G."/>
            <person name="Felde R.L."/>
            <person name="Korf I.F."/>
            <person name="Cutter A.D."/>
            <person name="Schartner C.M."/>
            <person name="Ralston E.J."/>
            <person name="Meyer B.J."/>
            <person name="Haag E.S."/>
        </authorList>
    </citation>
    <scope>NUCLEOTIDE SEQUENCE [LARGE SCALE GENOMIC DNA]</scope>
    <source>
        <strain evidence="2">JU1422</strain>
    </source>
</reference>
<evidence type="ECO:0000313" key="2">
    <source>
        <dbReference type="Proteomes" id="UP000230233"/>
    </source>
</evidence>
<protein>
    <submittedName>
        <fullName evidence="1">Uncharacterized protein</fullName>
    </submittedName>
</protein>
<gene>
    <name evidence="1" type="primary">Cnig_chr_I.g3751</name>
    <name evidence="1" type="ORF">B9Z55_003751</name>
</gene>
<dbReference type="Proteomes" id="UP000230233">
    <property type="component" value="Chromosome I"/>
</dbReference>
<keyword evidence="2" id="KW-1185">Reference proteome</keyword>